<dbReference type="InterPro" id="IPR036188">
    <property type="entry name" value="FAD/NAD-bd_sf"/>
</dbReference>
<dbReference type="SUPFAM" id="SSF51905">
    <property type="entry name" value="FAD/NAD(P)-binding domain"/>
    <property type="match status" value="1"/>
</dbReference>
<comment type="caution">
    <text evidence="3">The sequence shown here is derived from an EMBL/GenBank/DDBJ whole genome shotgun (WGS) entry which is preliminary data.</text>
</comment>
<dbReference type="PANTHER" id="PTHR42685">
    <property type="entry name" value="GERANYLGERANYL DIPHOSPHATE REDUCTASE"/>
    <property type="match status" value="1"/>
</dbReference>
<keyword evidence="1" id="KW-0812">Transmembrane</keyword>
<proteinExistence type="predicted"/>
<protein>
    <recommendedName>
        <fullName evidence="2">FAD dependent oxidoreductase domain-containing protein</fullName>
    </recommendedName>
</protein>
<keyword evidence="1" id="KW-0472">Membrane</keyword>
<accession>A0A2M7R5E2</accession>
<evidence type="ECO:0000313" key="3">
    <source>
        <dbReference type="EMBL" id="PIY88526.1"/>
    </source>
</evidence>
<dbReference type="AlphaFoldDB" id="A0A2M7R5E2"/>
<evidence type="ECO:0000256" key="1">
    <source>
        <dbReference type="SAM" id="Phobius"/>
    </source>
</evidence>
<dbReference type="InterPro" id="IPR006076">
    <property type="entry name" value="FAD-dep_OxRdtase"/>
</dbReference>
<evidence type="ECO:0000313" key="4">
    <source>
        <dbReference type="Proteomes" id="UP000230767"/>
    </source>
</evidence>
<dbReference type="EMBL" id="PFLW01000086">
    <property type="protein sequence ID" value="PIY88526.1"/>
    <property type="molecule type" value="Genomic_DNA"/>
</dbReference>
<feature type="domain" description="FAD dependent oxidoreductase" evidence="2">
    <location>
        <begin position="9"/>
        <end position="44"/>
    </location>
</feature>
<organism evidence="3 4">
    <name type="scientific">Candidatus Nealsonbacteria bacterium CG_4_10_14_0_8_um_filter_37_14</name>
    <dbReference type="NCBI Taxonomy" id="1974684"/>
    <lineage>
        <taxon>Bacteria</taxon>
        <taxon>Candidatus Nealsoniibacteriota</taxon>
    </lineage>
</organism>
<name>A0A2M7R5E2_9BACT</name>
<sequence length="318" mass="36099">MKNNYKNLRVAVIGAGVIGLYLAWRLSKTGYKVTVFERNKQIGQKPCSGLISERIKNFIPVCDSLIENKIESFLIHFPRKTVNLRLNPVHLAVNRQKLDEYLYNLVKDNGGEILLGQPVQGFPEGFDRVIGCDGSLSKVRELLSLPKPSFRLGLQIFLPIQDFSNQVEIWSKNSGFCWKIPRGCRIEYGAIGKIRLVQKDFKEFCQSQKIDIDKYELKSALIPGGLVLPKNGKISLCGDAAGLVKPWSGGGVIWGLTAAEILLKHFPDFERYHREVKKFFRAKIIKGKLICFLTYFFGNNFPYILPSKITRDNDFPVL</sequence>
<dbReference type="Gene3D" id="3.50.50.60">
    <property type="entry name" value="FAD/NAD(P)-binding domain"/>
    <property type="match status" value="1"/>
</dbReference>
<dbReference type="Proteomes" id="UP000230767">
    <property type="component" value="Unassembled WGS sequence"/>
</dbReference>
<reference evidence="4" key="1">
    <citation type="submission" date="2017-09" db="EMBL/GenBank/DDBJ databases">
        <title>Depth-based differentiation of microbial function through sediment-hosted aquifers and enrichment of novel symbionts in the deep terrestrial subsurface.</title>
        <authorList>
            <person name="Probst A.J."/>
            <person name="Ladd B."/>
            <person name="Jarett J.K."/>
            <person name="Geller-Mcgrath D.E."/>
            <person name="Sieber C.M.K."/>
            <person name="Emerson J.B."/>
            <person name="Anantharaman K."/>
            <person name="Thomas B.C."/>
            <person name="Malmstrom R."/>
            <person name="Stieglmeier M."/>
            <person name="Klingl A."/>
            <person name="Woyke T."/>
            <person name="Ryan C.M."/>
            <person name="Banfield J.F."/>
        </authorList>
    </citation>
    <scope>NUCLEOTIDE SEQUENCE [LARGE SCALE GENOMIC DNA]</scope>
</reference>
<dbReference type="Pfam" id="PF01266">
    <property type="entry name" value="DAO"/>
    <property type="match status" value="1"/>
</dbReference>
<dbReference type="PRINTS" id="PR00419">
    <property type="entry name" value="ADXRDTASE"/>
</dbReference>
<dbReference type="InterPro" id="IPR050407">
    <property type="entry name" value="Geranylgeranyl_reductase"/>
</dbReference>
<feature type="transmembrane region" description="Helical" evidence="1">
    <location>
        <begin position="7"/>
        <end position="24"/>
    </location>
</feature>
<dbReference type="PANTHER" id="PTHR42685:SF21">
    <property type="entry name" value="DEHYDROGENASE (FLAVOPROTEIN)-LIKE PROTEIN"/>
    <property type="match status" value="1"/>
</dbReference>
<evidence type="ECO:0000259" key="2">
    <source>
        <dbReference type="Pfam" id="PF01266"/>
    </source>
</evidence>
<keyword evidence="1" id="KW-1133">Transmembrane helix</keyword>
<gene>
    <name evidence="3" type="ORF">COY73_03605</name>
</gene>